<dbReference type="AlphaFoldDB" id="A0A392PZD0"/>
<evidence type="ECO:0000313" key="2">
    <source>
        <dbReference type="EMBL" id="MCI17087.1"/>
    </source>
</evidence>
<evidence type="ECO:0000256" key="1">
    <source>
        <dbReference type="SAM" id="MobiDB-lite"/>
    </source>
</evidence>
<protein>
    <submittedName>
        <fullName evidence="2">Uncharacterized protein</fullName>
    </submittedName>
</protein>
<feature type="compositionally biased region" description="Polar residues" evidence="1">
    <location>
        <begin position="96"/>
        <end position="116"/>
    </location>
</feature>
<feature type="compositionally biased region" description="Polar residues" evidence="1">
    <location>
        <begin position="47"/>
        <end position="59"/>
    </location>
</feature>
<feature type="region of interest" description="Disordered" evidence="1">
    <location>
        <begin position="1"/>
        <end position="134"/>
    </location>
</feature>
<dbReference type="Proteomes" id="UP000265520">
    <property type="component" value="Unassembled WGS sequence"/>
</dbReference>
<comment type="caution">
    <text evidence="2">The sequence shown here is derived from an EMBL/GenBank/DDBJ whole genome shotgun (WGS) entry which is preliminary data.</text>
</comment>
<sequence>GKRKRKTKKEGSVKKTRVEYKKDKDEGSETELDDIPLAEKLRRRQNCSDSKANQNQAPKDSSSSSNDSDTTDSADELYEELMNPQNMPKARKVSEAESTFQQVYPQNKSSYDNIDQNPCPKIPFEETNLNPVESDQSQLNFVLLDK</sequence>
<feature type="compositionally biased region" description="Acidic residues" evidence="1">
    <location>
        <begin position="69"/>
        <end position="79"/>
    </location>
</feature>
<dbReference type="EMBL" id="LXQA010103801">
    <property type="protein sequence ID" value="MCI17087.1"/>
    <property type="molecule type" value="Genomic_DNA"/>
</dbReference>
<feature type="non-terminal residue" evidence="2">
    <location>
        <position position="1"/>
    </location>
</feature>
<evidence type="ECO:0000313" key="3">
    <source>
        <dbReference type="Proteomes" id="UP000265520"/>
    </source>
</evidence>
<organism evidence="2 3">
    <name type="scientific">Trifolium medium</name>
    <dbReference type="NCBI Taxonomy" id="97028"/>
    <lineage>
        <taxon>Eukaryota</taxon>
        <taxon>Viridiplantae</taxon>
        <taxon>Streptophyta</taxon>
        <taxon>Embryophyta</taxon>
        <taxon>Tracheophyta</taxon>
        <taxon>Spermatophyta</taxon>
        <taxon>Magnoliopsida</taxon>
        <taxon>eudicotyledons</taxon>
        <taxon>Gunneridae</taxon>
        <taxon>Pentapetalae</taxon>
        <taxon>rosids</taxon>
        <taxon>fabids</taxon>
        <taxon>Fabales</taxon>
        <taxon>Fabaceae</taxon>
        <taxon>Papilionoideae</taxon>
        <taxon>50 kb inversion clade</taxon>
        <taxon>NPAAA clade</taxon>
        <taxon>Hologalegina</taxon>
        <taxon>IRL clade</taxon>
        <taxon>Trifolieae</taxon>
        <taxon>Trifolium</taxon>
    </lineage>
</organism>
<name>A0A392PZD0_9FABA</name>
<accession>A0A392PZD0</accession>
<proteinExistence type="predicted"/>
<feature type="non-terminal residue" evidence="2">
    <location>
        <position position="146"/>
    </location>
</feature>
<reference evidence="2 3" key="1">
    <citation type="journal article" date="2018" name="Front. Plant Sci.">
        <title>Red Clover (Trifolium pratense) and Zigzag Clover (T. medium) - A Picture of Genomic Similarities and Differences.</title>
        <authorList>
            <person name="Dluhosova J."/>
            <person name="Istvanek J."/>
            <person name="Nedelnik J."/>
            <person name="Repkova J."/>
        </authorList>
    </citation>
    <scope>NUCLEOTIDE SEQUENCE [LARGE SCALE GENOMIC DNA]</scope>
    <source>
        <strain evidence="3">cv. 10/8</strain>
        <tissue evidence="2">Leaf</tissue>
    </source>
</reference>
<keyword evidence="3" id="KW-1185">Reference proteome</keyword>
<feature type="compositionally biased region" description="Basic and acidic residues" evidence="1">
    <location>
        <begin position="9"/>
        <end position="27"/>
    </location>
</feature>